<dbReference type="SUPFAM" id="SSF54826">
    <property type="entry name" value="Enolase N-terminal domain-like"/>
    <property type="match status" value="1"/>
</dbReference>
<dbReference type="InterPro" id="IPR013342">
    <property type="entry name" value="Mandelate_racemase_C"/>
</dbReference>
<keyword evidence="3" id="KW-0460">Magnesium</keyword>
<gene>
    <name evidence="5" type="ORF">H8R02_03865</name>
</gene>
<dbReference type="InterPro" id="IPR046945">
    <property type="entry name" value="RHMD-like"/>
</dbReference>
<evidence type="ECO:0000259" key="4">
    <source>
        <dbReference type="SMART" id="SM00922"/>
    </source>
</evidence>
<dbReference type="InterPro" id="IPR036849">
    <property type="entry name" value="Enolase-like_C_sf"/>
</dbReference>
<dbReference type="PROSITE" id="PS00909">
    <property type="entry name" value="MR_MLE_2"/>
    <property type="match status" value="1"/>
</dbReference>
<sequence>MKITRFDVRCALVEMPPHRTASGVITVSPLVALSVHTDEGVAGHSLTFTYTPAALGPVAQLMRNLEPLVAGQVLAPAAQSDALHARFRLLGTQGLVGMALAGIDMALWDAQARAQGLPLVRLLGAQPRPVPAYGGIGYDGVDGSARAAEACAKQGMRGVKAKIGYPTLEEDIAVIRAMREAVGPSLAIMVDYNQSLGATEAARRLRALDAEGLAWVEEPVLAHDFEALARLAREAKTPLQAGENWWGPLDFRHALDAGVRDHFMPDVMKAGGVTGWMRVAALAQAHGVPVSSHLWPEVSAQLLMASPTAAWLEYADWWNPVLERPLVLRDGCAVLDAEAPGSGVEFDDRALEKYAA</sequence>
<dbReference type="SUPFAM" id="SSF51604">
    <property type="entry name" value="Enolase C-terminal domain-like"/>
    <property type="match status" value="1"/>
</dbReference>
<dbReference type="SFLD" id="SFLDG00179">
    <property type="entry name" value="mandelate_racemase"/>
    <property type="match status" value="1"/>
</dbReference>
<comment type="cofactor">
    <cofactor evidence="1">
        <name>Mg(2+)</name>
        <dbReference type="ChEBI" id="CHEBI:18420"/>
    </cofactor>
</comment>
<dbReference type="GO" id="GO:0000287">
    <property type="term" value="F:magnesium ion binding"/>
    <property type="evidence" value="ECO:0007669"/>
    <property type="project" value="TreeGrafter"/>
</dbReference>
<dbReference type="EMBL" id="JACORU010000001">
    <property type="protein sequence ID" value="MBC5763570.1"/>
    <property type="molecule type" value="Genomic_DNA"/>
</dbReference>
<dbReference type="RefSeq" id="WP_187080012.1">
    <property type="nucleotide sequence ID" value="NZ_JACORU010000001.1"/>
</dbReference>
<name>A0A923M553_9BURK</name>
<dbReference type="GO" id="GO:0009063">
    <property type="term" value="P:amino acid catabolic process"/>
    <property type="evidence" value="ECO:0007669"/>
    <property type="project" value="InterPro"/>
</dbReference>
<dbReference type="PANTHER" id="PTHR13794">
    <property type="entry name" value="ENOLASE SUPERFAMILY, MANDELATE RACEMASE"/>
    <property type="match status" value="1"/>
</dbReference>
<dbReference type="InterPro" id="IPR013341">
    <property type="entry name" value="Mandelate_racemase_N_dom"/>
</dbReference>
<dbReference type="GO" id="GO:0016836">
    <property type="term" value="F:hydro-lyase activity"/>
    <property type="evidence" value="ECO:0007669"/>
    <property type="project" value="TreeGrafter"/>
</dbReference>
<dbReference type="AlphaFoldDB" id="A0A923M553"/>
<dbReference type="PANTHER" id="PTHR13794:SF58">
    <property type="entry name" value="MITOCHONDRIAL ENOLASE SUPERFAMILY MEMBER 1"/>
    <property type="match status" value="1"/>
</dbReference>
<dbReference type="InterPro" id="IPR018110">
    <property type="entry name" value="Mandel_Rmase/mucon_lact_enz_CS"/>
</dbReference>
<reference evidence="5" key="1">
    <citation type="submission" date="2020-08" db="EMBL/GenBank/DDBJ databases">
        <title>Ramlibacter sp. GTP1 16S ribosomal RNA gene genome sequencing and assembly.</title>
        <authorList>
            <person name="Kang M."/>
        </authorList>
    </citation>
    <scope>NUCLEOTIDE SEQUENCE</scope>
    <source>
        <strain evidence="5">GTP1</strain>
    </source>
</reference>
<accession>A0A923M553</accession>
<evidence type="ECO:0000256" key="1">
    <source>
        <dbReference type="ARBA" id="ARBA00001946"/>
    </source>
</evidence>
<dbReference type="Pfam" id="PF13378">
    <property type="entry name" value="MR_MLE_C"/>
    <property type="match status" value="1"/>
</dbReference>
<evidence type="ECO:0000313" key="5">
    <source>
        <dbReference type="EMBL" id="MBC5763570.1"/>
    </source>
</evidence>
<keyword evidence="2" id="KW-0479">Metal-binding</keyword>
<dbReference type="Gene3D" id="3.30.390.10">
    <property type="entry name" value="Enolase-like, N-terminal domain"/>
    <property type="match status" value="1"/>
</dbReference>
<evidence type="ECO:0000256" key="3">
    <source>
        <dbReference type="ARBA" id="ARBA00022842"/>
    </source>
</evidence>
<dbReference type="Pfam" id="PF02746">
    <property type="entry name" value="MR_MLE_N"/>
    <property type="match status" value="1"/>
</dbReference>
<proteinExistence type="predicted"/>
<comment type="caution">
    <text evidence="5">The sequence shown here is derived from an EMBL/GenBank/DDBJ whole genome shotgun (WGS) entry which is preliminary data.</text>
</comment>
<evidence type="ECO:0000313" key="6">
    <source>
        <dbReference type="Proteomes" id="UP000596827"/>
    </source>
</evidence>
<dbReference type="InterPro" id="IPR029017">
    <property type="entry name" value="Enolase-like_N"/>
</dbReference>
<organism evidence="5 6">
    <name type="scientific">Ramlibacter albus</name>
    <dbReference type="NCBI Taxonomy" id="2079448"/>
    <lineage>
        <taxon>Bacteria</taxon>
        <taxon>Pseudomonadati</taxon>
        <taxon>Pseudomonadota</taxon>
        <taxon>Betaproteobacteria</taxon>
        <taxon>Burkholderiales</taxon>
        <taxon>Comamonadaceae</taxon>
        <taxon>Ramlibacter</taxon>
    </lineage>
</organism>
<dbReference type="InterPro" id="IPR029065">
    <property type="entry name" value="Enolase_C-like"/>
</dbReference>
<feature type="domain" description="Mandelate racemase/muconate lactonizing enzyme C-terminal" evidence="4">
    <location>
        <begin position="141"/>
        <end position="238"/>
    </location>
</feature>
<dbReference type="Gene3D" id="3.20.20.120">
    <property type="entry name" value="Enolase-like C-terminal domain"/>
    <property type="match status" value="1"/>
</dbReference>
<dbReference type="SFLD" id="SFLDS00001">
    <property type="entry name" value="Enolase"/>
    <property type="match status" value="1"/>
</dbReference>
<dbReference type="SMART" id="SM00922">
    <property type="entry name" value="MR_MLE"/>
    <property type="match status" value="1"/>
</dbReference>
<dbReference type="Proteomes" id="UP000596827">
    <property type="component" value="Unassembled WGS sequence"/>
</dbReference>
<dbReference type="PROSITE" id="PS00908">
    <property type="entry name" value="MR_MLE_1"/>
    <property type="match status" value="1"/>
</dbReference>
<keyword evidence="6" id="KW-1185">Reference proteome</keyword>
<evidence type="ECO:0000256" key="2">
    <source>
        <dbReference type="ARBA" id="ARBA00022723"/>
    </source>
</evidence>
<dbReference type="GO" id="GO:0016052">
    <property type="term" value="P:carbohydrate catabolic process"/>
    <property type="evidence" value="ECO:0007669"/>
    <property type="project" value="TreeGrafter"/>
</dbReference>
<protein>
    <submittedName>
        <fullName evidence="5">Mandelate racemase</fullName>
    </submittedName>
</protein>